<dbReference type="PANTHER" id="PTHR40047">
    <property type="entry name" value="UPF0703 PROTEIN YCGQ"/>
    <property type="match status" value="1"/>
</dbReference>
<accession>A0ABU4GRD9</accession>
<feature type="compositionally biased region" description="Polar residues" evidence="1">
    <location>
        <begin position="65"/>
        <end position="77"/>
    </location>
</feature>
<dbReference type="InterPro" id="IPR048447">
    <property type="entry name" value="DUF1980_C"/>
</dbReference>
<organism evidence="4 5">
    <name type="scientific">Clostridium boliviensis</name>
    <dbReference type="NCBI Taxonomy" id="318465"/>
    <lineage>
        <taxon>Bacteria</taxon>
        <taxon>Bacillati</taxon>
        <taxon>Bacillota</taxon>
        <taxon>Clostridia</taxon>
        <taxon>Eubacteriales</taxon>
        <taxon>Clostridiaceae</taxon>
        <taxon>Clostridium</taxon>
    </lineage>
</organism>
<gene>
    <name evidence="4" type="ORF">RZO55_21630</name>
</gene>
<dbReference type="PANTHER" id="PTHR40047:SF1">
    <property type="entry name" value="UPF0703 PROTEIN YCGQ"/>
    <property type="match status" value="1"/>
</dbReference>
<evidence type="ECO:0000259" key="3">
    <source>
        <dbReference type="Pfam" id="PF21537"/>
    </source>
</evidence>
<dbReference type="PROSITE" id="PS51257">
    <property type="entry name" value="PROKAR_LIPOPROTEIN"/>
    <property type="match status" value="1"/>
</dbReference>
<feature type="region of interest" description="Disordered" evidence="1">
    <location>
        <begin position="29"/>
        <end position="77"/>
    </location>
</feature>
<evidence type="ECO:0000256" key="2">
    <source>
        <dbReference type="SAM" id="SignalP"/>
    </source>
</evidence>
<comment type="caution">
    <text evidence="4">The sequence shown here is derived from an EMBL/GenBank/DDBJ whole genome shotgun (WGS) entry which is preliminary data.</text>
</comment>
<dbReference type="InterPro" id="IPR052955">
    <property type="entry name" value="UPF0703_membrane_permease"/>
</dbReference>
<keyword evidence="5" id="KW-1185">Reference proteome</keyword>
<proteinExistence type="predicted"/>
<evidence type="ECO:0000313" key="4">
    <source>
        <dbReference type="EMBL" id="MDW2800176.1"/>
    </source>
</evidence>
<protein>
    <submittedName>
        <fullName evidence="4">DUF1980 domain-containing protein</fullName>
    </submittedName>
</protein>
<feature type="chain" id="PRO_5046748386" evidence="2">
    <location>
        <begin position="27"/>
        <end position="216"/>
    </location>
</feature>
<feature type="signal peptide" evidence="2">
    <location>
        <begin position="1"/>
        <end position="26"/>
    </location>
</feature>
<dbReference type="Proteomes" id="UP001276854">
    <property type="component" value="Unassembled WGS sequence"/>
</dbReference>
<keyword evidence="2" id="KW-0732">Signal</keyword>
<dbReference type="Pfam" id="PF21537">
    <property type="entry name" value="DUF1980_C"/>
    <property type="match status" value="1"/>
</dbReference>
<feature type="domain" description="DUF1980" evidence="3">
    <location>
        <begin position="92"/>
        <end position="201"/>
    </location>
</feature>
<reference evidence="4 5" key="1">
    <citation type="submission" date="2023-10" db="EMBL/GenBank/DDBJ databases">
        <title>A novel Glycoside Hydrolase 43-Like Enzyme from Clostrdium boliviensis is an Endo-xylanase, and a Candidate for Xylooligosaccharides Production from Different Xylan Substrates.</title>
        <authorList>
            <person name="Alvarez M.T."/>
            <person name="Rocabado-Villegas L.R."/>
            <person name="Salas-Veizaga D.M."/>
            <person name="Linares-Pasten J.A."/>
            <person name="Gudmundsdottir E.E."/>
            <person name="Hreggvidsson G.O."/>
            <person name="Adlercreutz P."/>
            <person name="Nordberg Karlsson E."/>
        </authorList>
    </citation>
    <scope>NUCLEOTIDE SEQUENCE [LARGE SCALE GENOMIC DNA]</scope>
    <source>
        <strain evidence="4 5">E-1</strain>
    </source>
</reference>
<sequence length="216" mass="24289">MCRCRSKKILFLVMGLVIVLITGCQSNTNEKTLEGSETDSGLLTKDESNSTETERLKEAEDSGTDSDSLTQDSSNTSEMEIWDENVESAAVQIPANQDGVLEIEEDKFVSQVGEIYNYPDKYVGETVRYQGYIYLEEDEGKDYYFVVRNTYACDCGEEESIVGFEIAWEGDIPEEGTWVEVTGVLDTYTEEDNQYILVRVSGLDIKDKSGKTFVTE</sequence>
<evidence type="ECO:0000313" key="5">
    <source>
        <dbReference type="Proteomes" id="UP001276854"/>
    </source>
</evidence>
<dbReference type="EMBL" id="JAWONS010000309">
    <property type="protein sequence ID" value="MDW2800176.1"/>
    <property type="molecule type" value="Genomic_DNA"/>
</dbReference>
<evidence type="ECO:0000256" key="1">
    <source>
        <dbReference type="SAM" id="MobiDB-lite"/>
    </source>
</evidence>
<feature type="compositionally biased region" description="Basic and acidic residues" evidence="1">
    <location>
        <begin position="44"/>
        <end position="60"/>
    </location>
</feature>
<name>A0ABU4GRD9_9CLOT</name>